<keyword evidence="2 4" id="KW-0853">WD repeat</keyword>
<feature type="domain" description="Renin receptor-like C-terminal transmembrane spanning segment" evidence="7">
    <location>
        <begin position="1449"/>
        <end position="1516"/>
    </location>
</feature>
<evidence type="ECO:0000259" key="7">
    <source>
        <dbReference type="Pfam" id="PF07850"/>
    </source>
</evidence>
<feature type="repeat" description="WD" evidence="4">
    <location>
        <begin position="759"/>
        <end position="793"/>
    </location>
</feature>
<dbReference type="PROSITE" id="PS50082">
    <property type="entry name" value="WD_REPEATS_2"/>
    <property type="match status" value="3"/>
</dbReference>
<dbReference type="EMBL" id="UPTC01000289">
    <property type="protein sequence ID" value="VBB27809.1"/>
    <property type="molecule type" value="Genomic_DNA"/>
</dbReference>
<feature type="region of interest" description="Disordered" evidence="5">
    <location>
        <begin position="169"/>
        <end position="193"/>
    </location>
</feature>
<feature type="repeat" description="WD" evidence="4">
    <location>
        <begin position="608"/>
        <end position="639"/>
    </location>
</feature>
<dbReference type="PANTHER" id="PTHR14221:SF0">
    <property type="entry name" value="WD REPEAT-CONTAINING PROTEIN 44"/>
    <property type="match status" value="1"/>
</dbReference>
<dbReference type="InterPro" id="IPR015943">
    <property type="entry name" value="WD40/YVTN_repeat-like_dom_sf"/>
</dbReference>
<evidence type="ECO:0000256" key="6">
    <source>
        <dbReference type="SAM" id="Phobius"/>
    </source>
</evidence>
<dbReference type="Pfam" id="PF07850">
    <property type="entry name" value="Renin_r"/>
    <property type="match status" value="1"/>
</dbReference>
<dbReference type="STRING" id="6277.A0A498S805"/>
<dbReference type="Gene3D" id="2.130.10.10">
    <property type="entry name" value="YVTN repeat-like/Quinoprotein amine dehydrogenase"/>
    <property type="match status" value="1"/>
</dbReference>
<evidence type="ECO:0000256" key="3">
    <source>
        <dbReference type="ARBA" id="ARBA00022737"/>
    </source>
</evidence>
<accession>A0A498S805</accession>
<dbReference type="Pfam" id="PF00400">
    <property type="entry name" value="WD40"/>
    <property type="match status" value="4"/>
</dbReference>
<dbReference type="PROSITE" id="PS50294">
    <property type="entry name" value="WD_REPEATS_REGION"/>
    <property type="match status" value="3"/>
</dbReference>
<feature type="region of interest" description="Disordered" evidence="5">
    <location>
        <begin position="557"/>
        <end position="593"/>
    </location>
</feature>
<feature type="region of interest" description="Disordered" evidence="5">
    <location>
        <begin position="264"/>
        <end position="287"/>
    </location>
</feature>
<evidence type="ECO:0000256" key="1">
    <source>
        <dbReference type="ARBA" id="ARBA00021207"/>
    </source>
</evidence>
<keyword evidence="9" id="KW-1185">Reference proteome</keyword>
<feature type="region of interest" description="Disordered" evidence="5">
    <location>
        <begin position="1"/>
        <end position="28"/>
    </location>
</feature>
<protein>
    <recommendedName>
        <fullName evidence="1">WD repeat-containing protein 44</fullName>
    </recommendedName>
</protein>
<name>A0A498S805_ACAVI</name>
<keyword evidence="3" id="KW-0677">Repeat</keyword>
<dbReference type="SMART" id="SM00320">
    <property type="entry name" value="WD40"/>
    <property type="match status" value="7"/>
</dbReference>
<dbReference type="Gene3D" id="1.10.287.1480">
    <property type="match status" value="1"/>
</dbReference>
<gene>
    <name evidence="8" type="ORF">NAV_LOCUS2639</name>
</gene>
<sequence length="1516" mass="168425">MSFAEAEENATSSTTNSEEYEDAQDELWPLPNRSMLIIGTGRVNNHPSRSDSSLVGSEISDAAISKQSLSSRSENISASPISSSLKDGVAADRRYRLDALRNRMTSEFGSGHTLLNTGVGGYTDDDAGSASESASLASWGRNLLIQAPYAKMKLVYPADTISTKAFSSHQNLSSGTDSFSQSTNSGNDNVSKNAESTTLSHFSTSSLIKMPCDNTTFCVKLPPPHSVPPPLPPRKPCGRLPNALSPQQVDSLIGKGISPTKEVEEAKSDASYSSFHTFKPDKSSKKDSVSLVDGFARLRGHAKTNSLDRGLSLAKSMKSGPFPPRSNKSNSLKREYFADSPCSPPYLSFDGGEEDLRNSDAQGIIRQITSSLLSEPLKEELLTLESPVHGISSGRLSSVGEEFSTNSSISACSPKRSVLNDGKIPDSTSQDKSYKMQITIPKSPSHPKMDSDSSSKDFAVGDRSGPTPEQVFMKDDCSAQNTQTEYSDPITRDVERRMSMKGHQQTSGELEDGPSHITSSPSSFGRAAGFVKGYGTYASELFRGAFLRAKNVVSSGSTSKFSKEDDESCNESDHEDSAIAEGTPIVRPRNSKKGPFDFDGTRCYQELNNEHTGAIWCMKFSLCGRLLATAGQDSIIRVWVLRNHLSYFNALRDRYNSHSKKISMIVGENVLQNAMQDIENDLRSSSTTLGGSGGSSTSHDDENNSLTTALMASKPLCIYRSHTADVLDLSWSRNYFILSSGMDRTVKLWHLSRPECLCCFQHMDFVTCIAFMPKDDRYFLSGSLDGKLRLWHIPDKKVALWNEVEQVKFITAIAFAKNGKFAVVGTYDGRCFFYTTDQLKYHTVIDVRSSRGKNARGHKVTGLAVHGDKLLVTSNDSRIRMYDLRDMALTCKFKGAQNERSQIRASLSPDGKHIVCGSEDRFIYIWTTADLPSSLAVRKDRNDSWQRLRGHSACVTVAIFAPRPQLFLNLLEQRRSDDRSEQSKPSKSISDRQIHGDVIISADLNGSIRIFFALMPSLRHFSSMLSKLNLSWHRIIPSMRCLMSSKPIDTTEVIPSASDDNDSSAVESELSCAAMDAINKECPILPYSQKALETLKLDKYPYYVEREWWKHGNRMTFWSTWRMKRDVKRRYLLADLGPDRVRLKALKCNTILPELIRDECAKKLHNFPKGSCPNLVQHLCQFSGARRDVSLIMVNYPVCSEEFGDECALNWSSCAELYFLASESVELPDPTTTFLSKSDVVQANKYILGLTAKTPLTWTSNGNIFRRPRALAVVTVIGGKALNNLSASGYALSTDEDDFNHEKLVNNKIFADEGQEWILMRNARLEGSQIASDAQNAFSKVEVKTKSKLLRQEIENLYKIAESISKSKVAPTKNVPTIFIIDVNGLLTAGQELSEEEYKRAVSELENAIWHLISVLRSIYNDRVIAELITEPMSEIKRRQKRQNPESGVHRIMKLRKDLNVYQFSSTNYPAMFGIFLLTSIALSVAVLFVAIGLWNMEPGKDSIIYRVVTTRMKKD</sequence>
<feature type="region of interest" description="Disordered" evidence="5">
    <location>
        <begin position="498"/>
        <end position="522"/>
    </location>
</feature>
<evidence type="ECO:0000256" key="5">
    <source>
        <dbReference type="SAM" id="MobiDB-lite"/>
    </source>
</evidence>
<feature type="repeat" description="WD" evidence="4">
    <location>
        <begin position="719"/>
        <end position="752"/>
    </location>
</feature>
<reference evidence="8 9" key="1">
    <citation type="submission" date="2018-08" db="EMBL/GenBank/DDBJ databases">
        <authorList>
            <person name="Laetsch R D."/>
            <person name="Stevens L."/>
            <person name="Kumar S."/>
            <person name="Blaxter L. M."/>
        </authorList>
    </citation>
    <scope>NUCLEOTIDE SEQUENCE [LARGE SCALE GENOMIC DNA]</scope>
</reference>
<evidence type="ECO:0000313" key="8">
    <source>
        <dbReference type="EMBL" id="VBB27809.1"/>
    </source>
</evidence>
<dbReference type="InterPro" id="IPR056780">
    <property type="entry name" value="Renin_r_C"/>
</dbReference>
<evidence type="ECO:0000256" key="2">
    <source>
        <dbReference type="ARBA" id="ARBA00022574"/>
    </source>
</evidence>
<dbReference type="InterPro" id="IPR040324">
    <property type="entry name" value="WDR44/Dgr2"/>
</dbReference>
<proteinExistence type="predicted"/>
<feature type="region of interest" description="Disordered" evidence="5">
    <location>
        <begin position="405"/>
        <end position="472"/>
    </location>
</feature>
<keyword evidence="6" id="KW-0812">Transmembrane</keyword>
<feature type="transmembrane region" description="Helical" evidence="6">
    <location>
        <begin position="1471"/>
        <end position="1495"/>
    </location>
</feature>
<dbReference type="Proteomes" id="UP000276991">
    <property type="component" value="Unassembled WGS sequence"/>
</dbReference>
<feature type="compositionally biased region" description="Basic and acidic residues" evidence="5">
    <location>
        <begin position="278"/>
        <end position="287"/>
    </location>
</feature>
<evidence type="ECO:0000313" key="9">
    <source>
        <dbReference type="Proteomes" id="UP000276991"/>
    </source>
</evidence>
<dbReference type="PANTHER" id="PTHR14221">
    <property type="entry name" value="WD REPEAT DOMAIN 44"/>
    <property type="match status" value="1"/>
</dbReference>
<dbReference type="InterPro" id="IPR036322">
    <property type="entry name" value="WD40_repeat_dom_sf"/>
</dbReference>
<keyword evidence="6" id="KW-0472">Membrane</keyword>
<evidence type="ECO:0000256" key="4">
    <source>
        <dbReference type="PROSITE-ProRule" id="PRU00221"/>
    </source>
</evidence>
<dbReference type="OrthoDB" id="1932312at2759"/>
<organism evidence="8 9">
    <name type="scientific">Acanthocheilonema viteae</name>
    <name type="common">Filarial nematode worm</name>
    <name type="synonym">Dipetalonema viteae</name>
    <dbReference type="NCBI Taxonomy" id="6277"/>
    <lineage>
        <taxon>Eukaryota</taxon>
        <taxon>Metazoa</taxon>
        <taxon>Ecdysozoa</taxon>
        <taxon>Nematoda</taxon>
        <taxon>Chromadorea</taxon>
        <taxon>Rhabditida</taxon>
        <taxon>Spirurina</taxon>
        <taxon>Spiruromorpha</taxon>
        <taxon>Filarioidea</taxon>
        <taxon>Onchocercidae</taxon>
        <taxon>Acanthocheilonema</taxon>
    </lineage>
</organism>
<dbReference type="SUPFAM" id="SSF57716">
    <property type="entry name" value="Glucocorticoid receptor-like (DNA-binding domain)"/>
    <property type="match status" value="1"/>
</dbReference>
<dbReference type="SUPFAM" id="SSF50978">
    <property type="entry name" value="WD40 repeat-like"/>
    <property type="match status" value="1"/>
</dbReference>
<dbReference type="InterPro" id="IPR001680">
    <property type="entry name" value="WD40_rpt"/>
</dbReference>
<keyword evidence="6" id="KW-1133">Transmembrane helix</keyword>